<dbReference type="PANTHER" id="PTHR11132">
    <property type="entry name" value="SOLUTE CARRIER FAMILY 35"/>
    <property type="match status" value="1"/>
</dbReference>
<gene>
    <name evidence="7" type="ORF">NSK_007058</name>
</gene>
<keyword evidence="8" id="KW-1185">Reference proteome</keyword>
<dbReference type="AlphaFoldDB" id="A0A4D9CRE7"/>
<feature type="domain" description="Sugar phosphate transporter" evidence="6">
    <location>
        <begin position="53"/>
        <end position="181"/>
    </location>
</feature>
<protein>
    <recommendedName>
        <fullName evidence="6">Sugar phosphate transporter domain-containing protein</fullName>
    </recommendedName>
</protein>
<dbReference type="Proteomes" id="UP000355283">
    <property type="component" value="Unassembled WGS sequence"/>
</dbReference>
<comment type="caution">
    <text evidence="7">The sequence shown here is derived from an EMBL/GenBank/DDBJ whole genome shotgun (WGS) entry which is preliminary data.</text>
</comment>
<proteinExistence type="predicted"/>
<dbReference type="EMBL" id="SDOX01000122">
    <property type="protein sequence ID" value="TFJ81811.1"/>
    <property type="molecule type" value="Genomic_DNA"/>
</dbReference>
<dbReference type="GO" id="GO:0016020">
    <property type="term" value="C:membrane"/>
    <property type="evidence" value="ECO:0007669"/>
    <property type="project" value="UniProtKB-SubCell"/>
</dbReference>
<evidence type="ECO:0000256" key="3">
    <source>
        <dbReference type="ARBA" id="ARBA00022989"/>
    </source>
</evidence>
<reference evidence="7 8" key="1">
    <citation type="submission" date="2019-01" db="EMBL/GenBank/DDBJ databases">
        <title>Nuclear Genome Assembly of the Microalgal Biofuel strain Nannochloropsis salina CCMP1776.</title>
        <authorList>
            <person name="Hovde B."/>
        </authorList>
    </citation>
    <scope>NUCLEOTIDE SEQUENCE [LARGE SCALE GENOMIC DNA]</scope>
    <source>
        <strain evidence="7 8">CCMP1776</strain>
    </source>
</reference>
<comment type="subcellular location">
    <subcellularLocation>
        <location evidence="1">Membrane</location>
        <topology evidence="1">Multi-pass membrane protein</topology>
    </subcellularLocation>
</comment>
<evidence type="ECO:0000313" key="8">
    <source>
        <dbReference type="Proteomes" id="UP000355283"/>
    </source>
</evidence>
<dbReference type="InterPro" id="IPR050186">
    <property type="entry name" value="TPT_transporter"/>
</dbReference>
<evidence type="ECO:0000313" key="7">
    <source>
        <dbReference type="EMBL" id="TFJ81811.1"/>
    </source>
</evidence>
<name>A0A4D9CRE7_9STRA</name>
<feature type="transmembrane region" description="Helical" evidence="5">
    <location>
        <begin position="48"/>
        <end position="71"/>
    </location>
</feature>
<feature type="transmembrane region" description="Helical" evidence="5">
    <location>
        <begin position="156"/>
        <end position="174"/>
    </location>
</feature>
<evidence type="ECO:0000259" key="6">
    <source>
        <dbReference type="Pfam" id="PF03151"/>
    </source>
</evidence>
<keyword evidence="2 5" id="KW-0812">Transmembrane</keyword>
<dbReference type="Pfam" id="PF03151">
    <property type="entry name" value="TPT"/>
    <property type="match status" value="1"/>
</dbReference>
<feature type="transmembrane region" description="Helical" evidence="5">
    <location>
        <begin position="83"/>
        <end position="104"/>
    </location>
</feature>
<organism evidence="7 8">
    <name type="scientific">Nannochloropsis salina CCMP1776</name>
    <dbReference type="NCBI Taxonomy" id="1027361"/>
    <lineage>
        <taxon>Eukaryota</taxon>
        <taxon>Sar</taxon>
        <taxon>Stramenopiles</taxon>
        <taxon>Ochrophyta</taxon>
        <taxon>Eustigmatophyceae</taxon>
        <taxon>Eustigmatales</taxon>
        <taxon>Monodopsidaceae</taxon>
        <taxon>Microchloropsis</taxon>
        <taxon>Microchloropsis salina</taxon>
    </lineage>
</organism>
<evidence type="ECO:0000256" key="2">
    <source>
        <dbReference type="ARBA" id="ARBA00022692"/>
    </source>
</evidence>
<dbReference type="OrthoDB" id="6418713at2759"/>
<evidence type="ECO:0000256" key="5">
    <source>
        <dbReference type="SAM" id="Phobius"/>
    </source>
</evidence>
<evidence type="ECO:0000256" key="4">
    <source>
        <dbReference type="ARBA" id="ARBA00023136"/>
    </source>
</evidence>
<keyword evidence="3 5" id="KW-1133">Transmembrane helix</keyword>
<accession>A0A4D9CRE7</accession>
<feature type="transmembrane region" description="Helical" evidence="5">
    <location>
        <begin position="124"/>
        <end position="149"/>
    </location>
</feature>
<evidence type="ECO:0000256" key="1">
    <source>
        <dbReference type="ARBA" id="ARBA00004141"/>
    </source>
</evidence>
<dbReference type="InterPro" id="IPR004853">
    <property type="entry name" value="Sugar_P_trans_dom"/>
</dbReference>
<keyword evidence="4 5" id="KW-0472">Membrane</keyword>
<sequence>MESEGSGKAEELDPSTKRLEALQPLSSLQPATGGGVIWNDSKLARKEILPALQVVLLCCMYMAVGPTLILLNKHILKDLDGHGFNYPMFLSSLGLLFSSLVSHFAVRVGGIQLPNQARMTRQTYLTTIVPVGICQAATLALGNAVYMFLTVSFIQMLKAFTPVMVLVVGILFQVEAPEAAVSETRKKGKGIEPLRQTGALCA</sequence>